<dbReference type="VEuPathDB" id="FungiDB:NCU03829"/>
<dbReference type="OrthoDB" id="10383750at2759"/>
<keyword evidence="3" id="KW-1185">Reference proteome</keyword>
<gene>
    <name evidence="2" type="ORF">NCU03829</name>
</gene>
<dbReference type="Proteomes" id="UP000001805">
    <property type="component" value="Chromosome 2, Linkage Group V"/>
</dbReference>
<dbReference type="GeneID" id="3877325"/>
<dbReference type="InParanoid" id="Q7S7R4"/>
<sequence length="64" mass="7000">MYNSASKVWEKQRSKLDLGEDSVEYCSSGRNESGKQAEAQGTAGRGGRSLISLNMDALYRILSV</sequence>
<proteinExistence type="predicted"/>
<evidence type="ECO:0000256" key="1">
    <source>
        <dbReference type="SAM" id="MobiDB-lite"/>
    </source>
</evidence>
<dbReference type="AlphaFoldDB" id="Q7S7R4"/>
<dbReference type="OMA" id="DSVEYCS"/>
<evidence type="ECO:0000313" key="3">
    <source>
        <dbReference type="Proteomes" id="UP000001805"/>
    </source>
</evidence>
<feature type="region of interest" description="Disordered" evidence="1">
    <location>
        <begin position="25"/>
        <end position="48"/>
    </location>
</feature>
<name>Q7S7R4_NEUCR</name>
<organism evidence="2 3">
    <name type="scientific">Neurospora crassa (strain ATCC 24698 / 74-OR23-1A / CBS 708.71 / DSM 1257 / FGSC 987)</name>
    <dbReference type="NCBI Taxonomy" id="367110"/>
    <lineage>
        <taxon>Eukaryota</taxon>
        <taxon>Fungi</taxon>
        <taxon>Dikarya</taxon>
        <taxon>Ascomycota</taxon>
        <taxon>Pezizomycotina</taxon>
        <taxon>Sordariomycetes</taxon>
        <taxon>Sordariomycetidae</taxon>
        <taxon>Sordariales</taxon>
        <taxon>Sordariaceae</taxon>
        <taxon>Neurospora</taxon>
    </lineage>
</organism>
<reference evidence="2 3" key="1">
    <citation type="journal article" date="2003" name="Nature">
        <title>The genome sequence of the filamentous fungus Neurospora crassa.</title>
        <authorList>
            <person name="Galagan J.E."/>
            <person name="Calvo S.E."/>
            <person name="Borkovich K.A."/>
            <person name="Selker E.U."/>
            <person name="Read N.D."/>
            <person name="Jaffe D."/>
            <person name="FitzHugh W."/>
            <person name="Ma L.J."/>
            <person name="Smirnov S."/>
            <person name="Purcell S."/>
            <person name="Rehman B."/>
            <person name="Elkins T."/>
            <person name="Engels R."/>
            <person name="Wang S."/>
            <person name="Nielsen C.B."/>
            <person name="Butler J."/>
            <person name="Endrizzi M."/>
            <person name="Qui D."/>
            <person name="Ianakiev P."/>
            <person name="Bell-Pedersen D."/>
            <person name="Nelson M.A."/>
            <person name="Werner-Washburne M."/>
            <person name="Selitrennikoff C.P."/>
            <person name="Kinsey J.A."/>
            <person name="Braun E.L."/>
            <person name="Zelter A."/>
            <person name="Schulte U."/>
            <person name="Kothe G.O."/>
            <person name="Jedd G."/>
            <person name="Mewes W."/>
            <person name="Staben C."/>
            <person name="Marcotte E."/>
            <person name="Greenberg D."/>
            <person name="Roy A."/>
            <person name="Foley K."/>
            <person name="Naylor J."/>
            <person name="Stange-Thomann N."/>
            <person name="Barrett R."/>
            <person name="Gnerre S."/>
            <person name="Kamal M."/>
            <person name="Kamvysselis M."/>
            <person name="Mauceli E."/>
            <person name="Bielke C."/>
            <person name="Rudd S."/>
            <person name="Frishman D."/>
            <person name="Krystofova S."/>
            <person name="Rasmussen C."/>
            <person name="Metzenberg R.L."/>
            <person name="Perkins D.D."/>
            <person name="Kroken S."/>
            <person name="Cogoni C."/>
            <person name="Macino G."/>
            <person name="Catcheside D."/>
            <person name="Li W."/>
            <person name="Pratt R.J."/>
            <person name="Osmani S.A."/>
            <person name="DeSouza C.P."/>
            <person name="Glass L."/>
            <person name="Orbach M.J."/>
            <person name="Berglund J.A."/>
            <person name="Voelker R."/>
            <person name="Yarden O."/>
            <person name="Plamann M."/>
            <person name="Seiler S."/>
            <person name="Dunlap J."/>
            <person name="Radford A."/>
            <person name="Aramayo R."/>
            <person name="Natvig D.O."/>
            <person name="Alex L.A."/>
            <person name="Mannhaupt G."/>
            <person name="Ebbole D.J."/>
            <person name="Freitag M."/>
            <person name="Paulsen I."/>
            <person name="Sachs M.S."/>
            <person name="Lander E.S."/>
            <person name="Nusbaum C."/>
            <person name="Birren B."/>
        </authorList>
    </citation>
    <scope>NUCLEOTIDE SEQUENCE [LARGE SCALE GENOMIC DNA]</scope>
    <source>
        <strain evidence="3">ATCC 24698 / 74-OR23-1A / CBS 708.71 / DSM 1257 / FGSC 987</strain>
    </source>
</reference>
<dbReference type="EMBL" id="CM002240">
    <property type="protein sequence ID" value="EAA31982.1"/>
    <property type="molecule type" value="Genomic_DNA"/>
</dbReference>
<protein>
    <submittedName>
        <fullName evidence="2">Uncharacterized protein</fullName>
    </submittedName>
</protein>
<dbReference type="RefSeq" id="XP_961218.1">
    <property type="nucleotide sequence ID" value="XM_956125.1"/>
</dbReference>
<accession>Q7S7R4</accession>
<dbReference type="PaxDb" id="5141-EFNCRP00000003454"/>
<dbReference type="KEGG" id="ncr:NCU03829"/>
<dbReference type="HOGENOM" id="CLU_2948160_0_0_1"/>
<evidence type="ECO:0000313" key="2">
    <source>
        <dbReference type="EMBL" id="EAA31982.1"/>
    </source>
</evidence>